<evidence type="ECO:0000313" key="4">
    <source>
        <dbReference type="Proteomes" id="UP001190700"/>
    </source>
</evidence>
<keyword evidence="4" id="KW-1185">Reference proteome</keyword>
<dbReference type="PANTHER" id="PTHR31149">
    <property type="entry name" value="EXPRESSED PROTEIN"/>
    <property type="match status" value="1"/>
</dbReference>
<dbReference type="Gene3D" id="2.60.40.2700">
    <property type="match status" value="1"/>
</dbReference>
<dbReference type="PANTHER" id="PTHR31149:SF7">
    <property type="entry name" value="EXPRESSED PROTEIN"/>
    <property type="match status" value="1"/>
</dbReference>
<dbReference type="Pfam" id="PF23197">
    <property type="entry name" value="IG_AIR9"/>
    <property type="match status" value="1"/>
</dbReference>
<feature type="region of interest" description="Disordered" evidence="1">
    <location>
        <begin position="129"/>
        <end position="196"/>
    </location>
</feature>
<dbReference type="InterPro" id="IPR056284">
    <property type="entry name" value="AIR9-like_A9"/>
</dbReference>
<accession>A0AAE0L1Q1</accession>
<dbReference type="AlphaFoldDB" id="A0AAE0L1Q1"/>
<feature type="compositionally biased region" description="Low complexity" evidence="1">
    <location>
        <begin position="9"/>
        <end position="18"/>
    </location>
</feature>
<feature type="compositionally biased region" description="Pro residues" evidence="1">
    <location>
        <begin position="135"/>
        <end position="151"/>
    </location>
</feature>
<feature type="domain" description="AIR9-like A9" evidence="2">
    <location>
        <begin position="217"/>
        <end position="288"/>
    </location>
</feature>
<name>A0AAE0L1Q1_9CHLO</name>
<evidence type="ECO:0000259" key="2">
    <source>
        <dbReference type="Pfam" id="PF23197"/>
    </source>
</evidence>
<feature type="compositionally biased region" description="Basic and acidic residues" evidence="1">
    <location>
        <begin position="71"/>
        <end position="82"/>
    </location>
</feature>
<evidence type="ECO:0000313" key="3">
    <source>
        <dbReference type="EMBL" id="KAK3268833.1"/>
    </source>
</evidence>
<feature type="non-terminal residue" evidence="3">
    <location>
        <position position="1"/>
    </location>
</feature>
<comment type="caution">
    <text evidence="3">The sequence shown here is derived from an EMBL/GenBank/DDBJ whole genome shotgun (WGS) entry which is preliminary data.</text>
</comment>
<sequence>EPIAEARKTAGGLAAAGGSEEEPGFKGFNPASVGGFNPLNPPGSVQLKAPTSPPSPAAVPPSVSIAPKSDVQAEAKYSKADDSSDAATEDTQSDVAREMNIVEGTVTSSPQKISHVPSLAIAAACIDMPGEKQPETPPLPSPRSPAPPSPEPSSSKTPGSAGVLPSIRERPDAFCPSSTAEGSVPSKELTTPPAPLPHPLGWSTPGGSDKPAVGKVVLGGKVMACGHHENGTDLCLFQWYRRKPEDTEPVVISGATAPVYHICADDIGTQLSVRCTPTSSEGKMGRHVFSQANKSQPIMLDAKANETLVAHAKAKNVSFEVVDKGDNTMVISVLKIEPKRIVLSRNGKSVLKEAIQGNWTITLTREKGSILTMADGKTLDIDFVDHRTRDLATIHVRQLVAYTNRKSVMKAEKKKSSIFGFGKK</sequence>
<proteinExistence type="predicted"/>
<dbReference type="Proteomes" id="UP001190700">
    <property type="component" value="Unassembled WGS sequence"/>
</dbReference>
<feature type="compositionally biased region" description="Acidic residues" evidence="1">
    <location>
        <begin position="83"/>
        <end position="92"/>
    </location>
</feature>
<dbReference type="EMBL" id="LGRX02011542">
    <property type="protein sequence ID" value="KAK3268833.1"/>
    <property type="molecule type" value="Genomic_DNA"/>
</dbReference>
<organism evidence="3 4">
    <name type="scientific">Cymbomonas tetramitiformis</name>
    <dbReference type="NCBI Taxonomy" id="36881"/>
    <lineage>
        <taxon>Eukaryota</taxon>
        <taxon>Viridiplantae</taxon>
        <taxon>Chlorophyta</taxon>
        <taxon>Pyramimonadophyceae</taxon>
        <taxon>Pyramimonadales</taxon>
        <taxon>Pyramimonadaceae</taxon>
        <taxon>Cymbomonas</taxon>
    </lineage>
</organism>
<dbReference type="GO" id="GO:0005886">
    <property type="term" value="C:plasma membrane"/>
    <property type="evidence" value="ECO:0007669"/>
    <property type="project" value="TreeGrafter"/>
</dbReference>
<reference evidence="3 4" key="1">
    <citation type="journal article" date="2015" name="Genome Biol. Evol.">
        <title>Comparative Genomics of a Bacterivorous Green Alga Reveals Evolutionary Causalities and Consequences of Phago-Mixotrophic Mode of Nutrition.</title>
        <authorList>
            <person name="Burns J.A."/>
            <person name="Paasch A."/>
            <person name="Narechania A."/>
            <person name="Kim E."/>
        </authorList>
    </citation>
    <scope>NUCLEOTIDE SEQUENCE [LARGE SCALE GENOMIC DNA]</scope>
    <source>
        <strain evidence="3 4">PLY_AMNH</strain>
    </source>
</reference>
<feature type="region of interest" description="Disordered" evidence="1">
    <location>
        <begin position="1"/>
        <end position="95"/>
    </location>
</feature>
<evidence type="ECO:0000256" key="1">
    <source>
        <dbReference type="SAM" id="MobiDB-lite"/>
    </source>
</evidence>
<gene>
    <name evidence="3" type="ORF">CYMTET_22682</name>
</gene>
<protein>
    <recommendedName>
        <fullName evidence="2">AIR9-like A9 domain-containing protein</fullName>
    </recommendedName>
</protein>